<dbReference type="GO" id="GO:0004674">
    <property type="term" value="F:protein serine/threonine kinase activity"/>
    <property type="evidence" value="ECO:0007669"/>
    <property type="project" value="TreeGrafter"/>
</dbReference>
<dbReference type="PROSITE" id="PS50011">
    <property type="entry name" value="PROTEIN_KINASE_DOM"/>
    <property type="match status" value="1"/>
</dbReference>
<dbReference type="AlphaFoldDB" id="R7GW34"/>
<comment type="caution">
    <text evidence="3">The sequence shown here is derived from an EMBL/GenBank/DDBJ whole genome shotgun (WGS) entry which is preliminary data.</text>
</comment>
<proteinExistence type="predicted"/>
<dbReference type="STRING" id="1263103.BN741_00624"/>
<organism evidence="3 4">
    <name type="scientific">Leyella stercorea CAG:629</name>
    <dbReference type="NCBI Taxonomy" id="1263103"/>
    <lineage>
        <taxon>Bacteria</taxon>
        <taxon>Pseudomonadati</taxon>
        <taxon>Bacteroidota</taxon>
        <taxon>Bacteroidia</taxon>
        <taxon>Bacteroidales</taxon>
        <taxon>Prevotellaceae</taxon>
        <taxon>Leyella</taxon>
    </lineage>
</organism>
<sequence>MDFIEGQNLNDYIKSHYIDEAEAVSIIKSVADALIYMHEEKHMLHLDLKPGNVMRRNSDGHVFLIDFGLSKHYSTDGQPETSTTIGLGTAGYAPIEQGNQAKNGEFRPTIDVYALGATFYKLLTRETPPPASDLVSDDELLENKLCEKGVSDNLIEIVTEAMCPNVRKRTQSVREFRDALTDCSVQTPESIPTKSAEKETIVVKKVAQTTDGEETVVADKGTKNSSLPTNKKAVEETYDEDDDEEDTSRKEIKYFIACLVPLVILYFVFWGFRGCGDNKKQTSEQCADSIENTFEYPQNASGKAVDLGLPSGTLWADRNLDALDETDEGMLFIWGDPTGMNDTVKVPDNVYNISGTEYDIVKEKWGDDWCMPNLEQFNELHDQCSIKKIEKDNIKGYLVTGPNGNTLFFPFSSLYKDEYFGGWEYQMSWTDTREGDHALSCNIVDGFHNSDPTLRFTIRPVRSKQSNR</sequence>
<reference evidence="3" key="1">
    <citation type="submission" date="2012-11" db="EMBL/GenBank/DDBJ databases">
        <title>Dependencies among metagenomic species, viruses, plasmids and units of genetic variation.</title>
        <authorList>
            <person name="Nielsen H.B."/>
            <person name="Almeida M."/>
            <person name="Juncker A.S."/>
            <person name="Rasmussen S."/>
            <person name="Li J."/>
            <person name="Sunagawa S."/>
            <person name="Plichta D."/>
            <person name="Gautier L."/>
            <person name="Le Chatelier E."/>
            <person name="Peletier E."/>
            <person name="Bonde I."/>
            <person name="Nielsen T."/>
            <person name="Manichanh C."/>
            <person name="Arumugam M."/>
            <person name="Batto J."/>
            <person name="Santos M.B.Q.D."/>
            <person name="Blom N."/>
            <person name="Borruel N."/>
            <person name="Burgdorf K.S."/>
            <person name="Boumezbeur F."/>
            <person name="Casellas F."/>
            <person name="Dore J."/>
            <person name="Guarner F."/>
            <person name="Hansen T."/>
            <person name="Hildebrand F."/>
            <person name="Kaas R.S."/>
            <person name="Kennedy S."/>
            <person name="Kristiansen K."/>
            <person name="Kultima J.R."/>
            <person name="Leonard P."/>
            <person name="Levenez F."/>
            <person name="Lund O."/>
            <person name="Moumen B."/>
            <person name="Le Paslier D."/>
            <person name="Pons N."/>
            <person name="Pedersen O."/>
            <person name="Prifti E."/>
            <person name="Qin J."/>
            <person name="Raes J."/>
            <person name="Tap J."/>
            <person name="Tims S."/>
            <person name="Ussery D.W."/>
            <person name="Yamada T."/>
            <person name="MetaHit consortium"/>
            <person name="Renault P."/>
            <person name="Sicheritz-Ponten T."/>
            <person name="Bork P."/>
            <person name="Wang J."/>
            <person name="Brunak S."/>
            <person name="Ehrlich S.D."/>
        </authorList>
    </citation>
    <scope>NUCLEOTIDE SEQUENCE [LARGE SCALE GENOMIC DNA]</scope>
</reference>
<name>R7GW34_9BACT</name>
<feature type="region of interest" description="Disordered" evidence="1">
    <location>
        <begin position="218"/>
        <end position="245"/>
    </location>
</feature>
<evidence type="ECO:0000313" key="4">
    <source>
        <dbReference type="Proteomes" id="UP000018072"/>
    </source>
</evidence>
<dbReference type="SUPFAM" id="SSF56112">
    <property type="entry name" value="Protein kinase-like (PK-like)"/>
    <property type="match status" value="1"/>
</dbReference>
<feature type="compositionally biased region" description="Acidic residues" evidence="1">
    <location>
        <begin position="236"/>
        <end position="245"/>
    </location>
</feature>
<dbReference type="EMBL" id="CBIT010000028">
    <property type="protein sequence ID" value="CDE30142.1"/>
    <property type="molecule type" value="Genomic_DNA"/>
</dbReference>
<feature type="domain" description="Protein kinase" evidence="2">
    <location>
        <begin position="1"/>
        <end position="181"/>
    </location>
</feature>
<evidence type="ECO:0000313" key="3">
    <source>
        <dbReference type="EMBL" id="CDE30142.1"/>
    </source>
</evidence>
<gene>
    <name evidence="3" type="ORF">BN741_00624</name>
</gene>
<dbReference type="Proteomes" id="UP000018072">
    <property type="component" value="Unassembled WGS sequence"/>
</dbReference>
<dbReference type="PANTHER" id="PTHR44167">
    <property type="entry name" value="OVARIAN-SPECIFIC SERINE/THREONINE-PROTEIN KINASE LOK-RELATED"/>
    <property type="match status" value="1"/>
</dbReference>
<accession>R7GW34</accession>
<dbReference type="Pfam" id="PF00069">
    <property type="entry name" value="Pkinase"/>
    <property type="match status" value="1"/>
</dbReference>
<evidence type="ECO:0000256" key="1">
    <source>
        <dbReference type="SAM" id="MobiDB-lite"/>
    </source>
</evidence>
<dbReference type="PANTHER" id="PTHR44167:SF30">
    <property type="entry name" value="PHOSPHORYLASE KINASE"/>
    <property type="match status" value="1"/>
</dbReference>
<dbReference type="InterPro" id="IPR011009">
    <property type="entry name" value="Kinase-like_dom_sf"/>
</dbReference>
<dbReference type="Gene3D" id="1.10.510.10">
    <property type="entry name" value="Transferase(Phosphotransferase) domain 1"/>
    <property type="match status" value="1"/>
</dbReference>
<dbReference type="GO" id="GO:0005524">
    <property type="term" value="F:ATP binding"/>
    <property type="evidence" value="ECO:0007669"/>
    <property type="project" value="InterPro"/>
</dbReference>
<dbReference type="SMART" id="SM00220">
    <property type="entry name" value="S_TKc"/>
    <property type="match status" value="1"/>
</dbReference>
<evidence type="ECO:0000259" key="2">
    <source>
        <dbReference type="PROSITE" id="PS50011"/>
    </source>
</evidence>
<dbReference type="InterPro" id="IPR000719">
    <property type="entry name" value="Prot_kinase_dom"/>
</dbReference>
<protein>
    <recommendedName>
        <fullName evidence="2">Protein kinase domain-containing protein</fullName>
    </recommendedName>
</protein>